<dbReference type="AlphaFoldDB" id="A0ABD1QUP9"/>
<protein>
    <submittedName>
        <fullName evidence="10">Vacuolar cation/proton exchanger 3</fullName>
    </submittedName>
</protein>
<feature type="transmembrane region" description="Helical" evidence="8">
    <location>
        <begin position="28"/>
        <end position="55"/>
    </location>
</feature>
<dbReference type="EMBL" id="JBFOLK010000010">
    <property type="protein sequence ID" value="KAL2479482.1"/>
    <property type="molecule type" value="Genomic_DNA"/>
</dbReference>
<gene>
    <name evidence="10" type="ORF">Adt_32448</name>
</gene>
<dbReference type="PANTHER" id="PTHR31503:SF97">
    <property type="entry name" value="VACUOLAR CATION_PROTON EXCHANGER"/>
    <property type="match status" value="1"/>
</dbReference>
<evidence type="ECO:0000256" key="5">
    <source>
        <dbReference type="ARBA" id="ARBA00022989"/>
    </source>
</evidence>
<evidence type="ECO:0000256" key="7">
    <source>
        <dbReference type="ARBA" id="ARBA00023136"/>
    </source>
</evidence>
<evidence type="ECO:0000313" key="10">
    <source>
        <dbReference type="EMBL" id="KAL2479482.1"/>
    </source>
</evidence>
<evidence type="ECO:0000256" key="1">
    <source>
        <dbReference type="ARBA" id="ARBA00004127"/>
    </source>
</evidence>
<keyword evidence="6" id="KW-0406">Ion transport</keyword>
<reference evidence="11" key="1">
    <citation type="submission" date="2024-07" db="EMBL/GenBank/DDBJ databases">
        <title>Two chromosome-level genome assemblies of Korean endemic species Abeliophyllum distichum and Forsythia ovata (Oleaceae).</title>
        <authorList>
            <person name="Jang H."/>
        </authorList>
    </citation>
    <scope>NUCLEOTIDE SEQUENCE [LARGE SCALE GENOMIC DNA]</scope>
</reference>
<name>A0ABD1QUP9_9LAMI</name>
<evidence type="ECO:0000313" key="11">
    <source>
        <dbReference type="Proteomes" id="UP001604336"/>
    </source>
</evidence>
<dbReference type="InterPro" id="IPR004837">
    <property type="entry name" value="NaCa_Exmemb"/>
</dbReference>
<dbReference type="InterPro" id="IPR004713">
    <property type="entry name" value="CaH_exchang"/>
</dbReference>
<evidence type="ECO:0000256" key="2">
    <source>
        <dbReference type="ARBA" id="ARBA00022448"/>
    </source>
</evidence>
<evidence type="ECO:0000256" key="4">
    <source>
        <dbReference type="ARBA" id="ARBA00022692"/>
    </source>
</evidence>
<sequence>MGVCIEFTWSHSTCLTCQFFDGAASNSWGLSVSFISVILLPIIGNAAEHAGAVIFAFKNKLDISLGVALESTTQIAMFVIPLTVIVPWIIGIDVNLDFNLLETTCLALSIIVTPFALQDGTSHYLKGLVLLLCYLVIGASFFIFGTTNDHANTVNMSFRPSNERIMRV</sequence>
<accession>A0ABD1QUP9</accession>
<keyword evidence="3" id="KW-0050">Antiport</keyword>
<dbReference type="Gene3D" id="1.20.1420.30">
    <property type="entry name" value="NCX, central ion-binding region"/>
    <property type="match status" value="1"/>
</dbReference>
<evidence type="ECO:0000256" key="8">
    <source>
        <dbReference type="SAM" id="Phobius"/>
    </source>
</evidence>
<feature type="transmembrane region" description="Helical" evidence="8">
    <location>
        <begin position="124"/>
        <end position="144"/>
    </location>
</feature>
<feature type="domain" description="Sodium/calcium exchanger membrane region" evidence="9">
    <location>
        <begin position="24"/>
        <end position="137"/>
    </location>
</feature>
<proteinExistence type="predicted"/>
<keyword evidence="5 8" id="KW-1133">Transmembrane helix</keyword>
<dbReference type="Proteomes" id="UP001604336">
    <property type="component" value="Unassembled WGS sequence"/>
</dbReference>
<keyword evidence="2" id="KW-0813">Transport</keyword>
<comment type="caution">
    <text evidence="10">The sequence shown here is derived from an EMBL/GenBank/DDBJ whole genome shotgun (WGS) entry which is preliminary data.</text>
</comment>
<comment type="subcellular location">
    <subcellularLocation>
        <location evidence="1">Endomembrane system</location>
        <topology evidence="1">Multi-pass membrane protein</topology>
    </subcellularLocation>
</comment>
<dbReference type="GO" id="GO:0012505">
    <property type="term" value="C:endomembrane system"/>
    <property type="evidence" value="ECO:0007669"/>
    <property type="project" value="UniProtKB-SubCell"/>
</dbReference>
<feature type="transmembrane region" description="Helical" evidence="8">
    <location>
        <begin position="98"/>
        <end position="117"/>
    </location>
</feature>
<evidence type="ECO:0000259" key="9">
    <source>
        <dbReference type="Pfam" id="PF01699"/>
    </source>
</evidence>
<organism evidence="10 11">
    <name type="scientific">Abeliophyllum distichum</name>
    <dbReference type="NCBI Taxonomy" id="126358"/>
    <lineage>
        <taxon>Eukaryota</taxon>
        <taxon>Viridiplantae</taxon>
        <taxon>Streptophyta</taxon>
        <taxon>Embryophyta</taxon>
        <taxon>Tracheophyta</taxon>
        <taxon>Spermatophyta</taxon>
        <taxon>Magnoliopsida</taxon>
        <taxon>eudicotyledons</taxon>
        <taxon>Gunneridae</taxon>
        <taxon>Pentapetalae</taxon>
        <taxon>asterids</taxon>
        <taxon>lamiids</taxon>
        <taxon>Lamiales</taxon>
        <taxon>Oleaceae</taxon>
        <taxon>Forsythieae</taxon>
        <taxon>Abeliophyllum</taxon>
    </lineage>
</organism>
<keyword evidence="4 8" id="KW-0812">Transmembrane</keyword>
<keyword evidence="11" id="KW-1185">Reference proteome</keyword>
<dbReference type="InterPro" id="IPR044880">
    <property type="entry name" value="NCX_ion-bd_dom_sf"/>
</dbReference>
<evidence type="ECO:0000256" key="6">
    <source>
        <dbReference type="ARBA" id="ARBA00023065"/>
    </source>
</evidence>
<dbReference type="GO" id="GO:0005774">
    <property type="term" value="C:vacuolar membrane"/>
    <property type="evidence" value="ECO:0007669"/>
    <property type="project" value="UniProtKB-ARBA"/>
</dbReference>
<evidence type="ECO:0000256" key="3">
    <source>
        <dbReference type="ARBA" id="ARBA00022449"/>
    </source>
</evidence>
<keyword evidence="7 8" id="KW-0472">Membrane</keyword>
<dbReference type="GO" id="GO:0015369">
    <property type="term" value="F:calcium:proton antiporter activity"/>
    <property type="evidence" value="ECO:0007669"/>
    <property type="project" value="UniProtKB-ARBA"/>
</dbReference>
<dbReference type="PANTHER" id="PTHR31503">
    <property type="entry name" value="VACUOLAR CALCIUM ION TRANSPORTER"/>
    <property type="match status" value="1"/>
</dbReference>
<feature type="transmembrane region" description="Helical" evidence="8">
    <location>
        <begin position="75"/>
        <end position="92"/>
    </location>
</feature>
<dbReference type="Pfam" id="PF01699">
    <property type="entry name" value="Na_Ca_ex"/>
    <property type="match status" value="1"/>
</dbReference>